<dbReference type="Gene3D" id="1.10.10.10">
    <property type="entry name" value="Winged helix-like DNA-binding domain superfamily/Winged helix DNA-binding domain"/>
    <property type="match status" value="1"/>
</dbReference>
<dbReference type="InterPro" id="IPR036390">
    <property type="entry name" value="WH_DNA-bd_sf"/>
</dbReference>
<reference evidence="1" key="1">
    <citation type="submission" date="2016-01" db="EMBL/GenBank/DDBJ databases">
        <authorList>
            <person name="Peeters C."/>
        </authorList>
    </citation>
    <scope>NUCLEOTIDE SEQUENCE [LARGE SCALE GENOMIC DNA]</scope>
    <source>
        <strain evidence="1">LMG 22940</strain>
    </source>
</reference>
<dbReference type="Proteomes" id="UP000054770">
    <property type="component" value="Unassembled WGS sequence"/>
</dbReference>
<dbReference type="AlphaFoldDB" id="A0A158GWZ0"/>
<sequence>MADEIVAKATPRQMSLGLFEDMFPDGLPINESPKEIGFQRNNVFVEITDMGVTARRLIDAAYFIVAQEKGNADHYDVELNYFKWLMRYDSKNHVHLRAVITEVQKSLIQVTDTPPDQAPQEKDLWVSVQLLGIVGIHNGRIRFEVPPQLLRHIKDTDKSHWLSLRITSAFTLSAARAIYDHILPFVPHGMTDWIPLDVIRNWAGKSGASAAVFKYFKRDTFEPAVRQINELSDIDLSYETRTESVSSKKIDRIRFRMSRKETADSVRASLQGAQELYLALKNEFGVTTKQFIIISENRAVWTDERIQQAIEYTRFRLDQGKITKSPAGYLMKALRDNWQVPEAERKMVAILEEKAEAERVEEHAKEHAIKKVEANHAARDAEVRSRTAEEVRQGRALFEAFDARARKDLVRSYLVSPAGKLLVKRLKLESASLTEVDLLSHADLAWAFSQFVFLRTKSKAKKTES</sequence>
<dbReference type="Pfam" id="PF21205">
    <property type="entry name" value="Rep3_C"/>
    <property type="match status" value="1"/>
</dbReference>
<dbReference type="SUPFAM" id="SSF46785">
    <property type="entry name" value="Winged helix' DNA-binding domain"/>
    <property type="match status" value="1"/>
</dbReference>
<evidence type="ECO:0000313" key="1">
    <source>
        <dbReference type="EMBL" id="SAL36367.1"/>
    </source>
</evidence>
<dbReference type="OrthoDB" id="8950340at2"/>
<accession>A0A158GWZ0</accession>
<dbReference type="RefSeq" id="WP_087643812.1">
    <property type="nucleotide sequence ID" value="NZ_FCON02000012.1"/>
</dbReference>
<keyword evidence="2" id="KW-1185">Reference proteome</keyword>
<proteinExistence type="predicted"/>
<evidence type="ECO:0000313" key="2">
    <source>
        <dbReference type="Proteomes" id="UP000054770"/>
    </source>
</evidence>
<dbReference type="InterPro" id="IPR036388">
    <property type="entry name" value="WH-like_DNA-bd_sf"/>
</dbReference>
<name>A0A158GWZ0_9BURK</name>
<comment type="caution">
    <text evidence="1">The sequence shown here is derived from an EMBL/GenBank/DDBJ whole genome shotgun (WGS) entry which is preliminary data.</text>
</comment>
<protein>
    <submittedName>
        <fullName evidence="1">Initiator RepB protein</fullName>
    </submittedName>
</protein>
<organism evidence="1 2">
    <name type="scientific">Caballeronia choica</name>
    <dbReference type="NCBI Taxonomy" id="326476"/>
    <lineage>
        <taxon>Bacteria</taxon>
        <taxon>Pseudomonadati</taxon>
        <taxon>Pseudomonadota</taxon>
        <taxon>Betaproteobacteria</taxon>
        <taxon>Burkholderiales</taxon>
        <taxon>Burkholderiaceae</taxon>
        <taxon>Caballeronia</taxon>
    </lineage>
</organism>
<gene>
    <name evidence="1" type="ORF">AWB68_01597</name>
</gene>
<dbReference type="EMBL" id="FCON02000012">
    <property type="protein sequence ID" value="SAL36367.1"/>
    <property type="molecule type" value="Genomic_DNA"/>
</dbReference>